<proteinExistence type="predicted"/>
<reference evidence="1" key="1">
    <citation type="journal article" date="2023" name="Mol. Phylogenet. Evol.">
        <title>Genome-scale phylogeny and comparative genomics of the fungal order Sordariales.</title>
        <authorList>
            <person name="Hensen N."/>
            <person name="Bonometti L."/>
            <person name="Westerberg I."/>
            <person name="Brannstrom I.O."/>
            <person name="Guillou S."/>
            <person name="Cros-Aarteil S."/>
            <person name="Calhoun S."/>
            <person name="Haridas S."/>
            <person name="Kuo A."/>
            <person name="Mondo S."/>
            <person name="Pangilinan J."/>
            <person name="Riley R."/>
            <person name="LaButti K."/>
            <person name="Andreopoulos B."/>
            <person name="Lipzen A."/>
            <person name="Chen C."/>
            <person name="Yan M."/>
            <person name="Daum C."/>
            <person name="Ng V."/>
            <person name="Clum A."/>
            <person name="Steindorff A."/>
            <person name="Ohm R.A."/>
            <person name="Martin F."/>
            <person name="Silar P."/>
            <person name="Natvig D.O."/>
            <person name="Lalanne C."/>
            <person name="Gautier V."/>
            <person name="Ament-Velasquez S.L."/>
            <person name="Kruys A."/>
            <person name="Hutchinson M.I."/>
            <person name="Powell A.J."/>
            <person name="Barry K."/>
            <person name="Miller A.N."/>
            <person name="Grigoriev I.V."/>
            <person name="Debuchy R."/>
            <person name="Gladieux P."/>
            <person name="Hiltunen Thoren M."/>
            <person name="Johannesson H."/>
        </authorList>
    </citation>
    <scope>NUCLEOTIDE SEQUENCE</scope>
    <source>
        <strain evidence="1">PSN293</strain>
    </source>
</reference>
<keyword evidence="2" id="KW-1185">Reference proteome</keyword>
<reference evidence="1" key="2">
    <citation type="submission" date="2023-05" db="EMBL/GenBank/DDBJ databases">
        <authorList>
            <consortium name="Lawrence Berkeley National Laboratory"/>
            <person name="Steindorff A."/>
            <person name="Hensen N."/>
            <person name="Bonometti L."/>
            <person name="Westerberg I."/>
            <person name="Brannstrom I.O."/>
            <person name="Guillou S."/>
            <person name="Cros-Aarteil S."/>
            <person name="Calhoun S."/>
            <person name="Haridas S."/>
            <person name="Kuo A."/>
            <person name="Mondo S."/>
            <person name="Pangilinan J."/>
            <person name="Riley R."/>
            <person name="Labutti K."/>
            <person name="Andreopoulos B."/>
            <person name="Lipzen A."/>
            <person name="Chen C."/>
            <person name="Yanf M."/>
            <person name="Daum C."/>
            <person name="Ng V."/>
            <person name="Clum A."/>
            <person name="Ohm R."/>
            <person name="Martin F."/>
            <person name="Silar P."/>
            <person name="Natvig D."/>
            <person name="Lalanne C."/>
            <person name="Gautier V."/>
            <person name="Ament-Velasquez S.L."/>
            <person name="Kruys A."/>
            <person name="Hutchinson M.I."/>
            <person name="Powell A.J."/>
            <person name="Barry K."/>
            <person name="Miller A.N."/>
            <person name="Grigoriev I.V."/>
            <person name="Debuchy R."/>
            <person name="Gladieux P."/>
            <person name="Thoren M.H."/>
            <person name="Johannesson H."/>
        </authorList>
    </citation>
    <scope>NUCLEOTIDE SEQUENCE</scope>
    <source>
        <strain evidence="1">PSN293</strain>
    </source>
</reference>
<protein>
    <submittedName>
        <fullName evidence="1">Uncharacterized protein</fullName>
    </submittedName>
</protein>
<dbReference type="AlphaFoldDB" id="A0AAN7BBQ6"/>
<gene>
    <name evidence="1" type="ORF">QBC37DRAFT_312869</name>
</gene>
<comment type="caution">
    <text evidence="1">The sequence shown here is derived from an EMBL/GenBank/DDBJ whole genome shotgun (WGS) entry which is preliminary data.</text>
</comment>
<name>A0AAN7BBQ6_9PEZI</name>
<sequence length="784" mass="84393">MDISARSAWGTIQGVRLELDEISTAAAIAKHSGSIFSCKENTNLLDAIEKALDIRIHGIPFWLKEIELTRSAVIRGARMRSIEVPRIMEELDVYKLSGLAMLVVLSCRYSEDDATMTKMVEMLIAGKLGNVFKVDLDCSPSLPYTFRGHIGAFIASCVDADRDSDVSRRASGWMSQLSTFGDLGDGWTPRELLQRRQQASIDLVGELLGTAGADEAVKHEHDGVPACTWGRVHNTLHLTCAYIALAAAAHGALILVECVTASGSRFFPADPGPEEHKSRFLVRLWLTQPPEHIRGILRHSEHENKDAAAAARGDPENNNVIVVGGTLEIATWVARKLHYRCKSSAAAASLDESVALSELWKRGVAYGRKMRWTTRRTLTTKNHGTLLLALESGGPDSGSTIVSTPEVASLSRALVGADKRLRPLATVAASIVHESYGLSDYSSLLSPSGNDAPLGTRSTTIGESEAIQAMYFVITAISIEALRCAINPAVGDTTDSYALNLATLDSGTRATGNLHNLVRSALNEGTAPHHVLCAAATVWGGAQLFGSSSNSLLQPPAADHMLGIIGPRCTVIWDMVRDPLAFVGEDRTDRLISIWRGSMPMLPRDPRTNCVYGGAAAAAAPTELGPDDVPKKKTAEVKGPMVVTFEPFDREATRGVFCFWHRGNLVCEFAPQAIFTTVLSGSTAHMAIMPQKNRPKVKKFVELEKADLLDMAPGGFRATRGAGVVIKGLGRDPAWAMFALGSASGPSTSSHHLLMHIDRGDPSEFRIDEFGKIGNDGQVVVLIG</sequence>
<evidence type="ECO:0000313" key="1">
    <source>
        <dbReference type="EMBL" id="KAK4215125.1"/>
    </source>
</evidence>
<accession>A0AAN7BBQ6</accession>
<dbReference type="EMBL" id="MU858083">
    <property type="protein sequence ID" value="KAK4215125.1"/>
    <property type="molecule type" value="Genomic_DNA"/>
</dbReference>
<dbReference type="Proteomes" id="UP001301769">
    <property type="component" value="Unassembled WGS sequence"/>
</dbReference>
<evidence type="ECO:0000313" key="2">
    <source>
        <dbReference type="Proteomes" id="UP001301769"/>
    </source>
</evidence>
<organism evidence="1 2">
    <name type="scientific">Rhypophila decipiens</name>
    <dbReference type="NCBI Taxonomy" id="261697"/>
    <lineage>
        <taxon>Eukaryota</taxon>
        <taxon>Fungi</taxon>
        <taxon>Dikarya</taxon>
        <taxon>Ascomycota</taxon>
        <taxon>Pezizomycotina</taxon>
        <taxon>Sordariomycetes</taxon>
        <taxon>Sordariomycetidae</taxon>
        <taxon>Sordariales</taxon>
        <taxon>Naviculisporaceae</taxon>
        <taxon>Rhypophila</taxon>
    </lineage>
</organism>